<evidence type="ECO:0000313" key="3">
    <source>
        <dbReference type="EMBL" id="OCF56771.1"/>
    </source>
</evidence>
<feature type="compositionally biased region" description="Low complexity" evidence="1">
    <location>
        <begin position="153"/>
        <end position="192"/>
    </location>
</feature>
<dbReference type="GO" id="GO:0006520">
    <property type="term" value="P:amino acid metabolic process"/>
    <property type="evidence" value="ECO:0007669"/>
    <property type="project" value="UniProtKB-ARBA"/>
</dbReference>
<dbReference type="Proteomes" id="UP000092583">
    <property type="component" value="Unassembled WGS sequence"/>
</dbReference>
<dbReference type="EMBL" id="KI669464">
    <property type="protein sequence ID" value="OCF56771.1"/>
    <property type="molecule type" value="Genomic_DNA"/>
</dbReference>
<dbReference type="AlphaFoldDB" id="A0A1B9IMW4"/>
<dbReference type="GO" id="GO:0046394">
    <property type="term" value="P:carboxylic acid biosynthetic process"/>
    <property type="evidence" value="ECO:0007669"/>
    <property type="project" value="UniProtKB-ARBA"/>
</dbReference>
<feature type="region of interest" description="Disordered" evidence="1">
    <location>
        <begin position="315"/>
        <end position="367"/>
    </location>
</feature>
<proteinExistence type="predicted"/>
<sequence length="526" mass="58994">MPAIVITALSDPVAIVHIPISLSEVYTTKIYWTIDRSSVESAEFFNITSNRIEMAIFGSLDLITHEWSDISEREKGDILISTSWRVFEISSGDQDEIGNYDSPHLRHVSAPLAKAGISILYQSSYFTDFLLVKESDFEKARNIFTHQGWQVDPSSTPSPRRRSLLSPLTPSQPSFPSCSTSPSPARSTSSITPEITVLPSPLACIGFSKSAENKFSERVRKFLVWPERCYAPRPLIDDDDDDLDGTTDGCSLPLPRGRPFISYTKNEDGSSLVTEIEVLKHIFTNDNGEEDGEEYGKSSELIRSDQEELFFQDHEDPQEDEEYHSISDDSTSYHSSDETSHHPPGEETTRRFNGQTFTPPPDTPCPLEYSLPPTPYDRRSFDVSHNINDEANHEHGHDCDDGKSDYSVGEVPIKWLAGKEPSGNSSGNTGGRKRCLQLDLRGVGDFDLADNEEKGAYHLDKSGLVTRFSELLSSSSTNGARNGSRSRPIRMLYSSTFHTANLLVEARDVKRAKRLLERRRRSVEWN</sequence>
<reference evidence="3 4" key="1">
    <citation type="submission" date="2013-07" db="EMBL/GenBank/DDBJ databases">
        <title>The Genome Sequence of Kwoniella mangroviensis CBS10435.</title>
        <authorList>
            <consortium name="The Broad Institute Genome Sequencing Platform"/>
            <person name="Cuomo C."/>
            <person name="Litvintseva A."/>
            <person name="Chen Y."/>
            <person name="Heitman J."/>
            <person name="Sun S."/>
            <person name="Springer D."/>
            <person name="Dromer F."/>
            <person name="Young S.K."/>
            <person name="Zeng Q."/>
            <person name="Gargeya S."/>
            <person name="Fitzgerald M."/>
            <person name="Abouelleil A."/>
            <person name="Alvarado L."/>
            <person name="Berlin A.M."/>
            <person name="Chapman S.B."/>
            <person name="Dewar J."/>
            <person name="Goldberg J."/>
            <person name="Griggs A."/>
            <person name="Gujja S."/>
            <person name="Hansen M."/>
            <person name="Howarth C."/>
            <person name="Imamovic A."/>
            <person name="Larimer J."/>
            <person name="McCowan C."/>
            <person name="Murphy C."/>
            <person name="Pearson M."/>
            <person name="Priest M."/>
            <person name="Roberts A."/>
            <person name="Saif S."/>
            <person name="Shea T."/>
            <person name="Sykes S."/>
            <person name="Wortman J."/>
            <person name="Nusbaum C."/>
            <person name="Birren B."/>
        </authorList>
    </citation>
    <scope>NUCLEOTIDE SEQUENCE [LARGE SCALE GENOMIC DNA]</scope>
    <source>
        <strain evidence="3 4">CBS 10435</strain>
    </source>
</reference>
<keyword evidence="4" id="KW-1185">Reference proteome</keyword>
<evidence type="ECO:0000259" key="2">
    <source>
        <dbReference type="Pfam" id="PF13840"/>
    </source>
</evidence>
<accession>A0A1B9IMW4</accession>
<dbReference type="PANTHER" id="PTHR31131">
    <property type="entry name" value="CHROMOSOME 1, WHOLE GENOME SHOTGUN SEQUENCE"/>
    <property type="match status" value="1"/>
</dbReference>
<dbReference type="InterPro" id="IPR027795">
    <property type="entry name" value="CASTOR_ACT_dom"/>
</dbReference>
<dbReference type="Gene3D" id="3.30.2130.10">
    <property type="entry name" value="VC0802-like"/>
    <property type="match status" value="2"/>
</dbReference>
<gene>
    <name evidence="3" type="ORF">L486_05626</name>
</gene>
<dbReference type="SUPFAM" id="SSF55021">
    <property type="entry name" value="ACT-like"/>
    <property type="match status" value="1"/>
</dbReference>
<protein>
    <recommendedName>
        <fullName evidence="2">CASTOR ACT domain-containing protein</fullName>
    </recommendedName>
</protein>
<dbReference type="PANTHER" id="PTHR31131:SF6">
    <property type="entry name" value="CASTOR ACT DOMAIN-CONTAINING PROTEIN"/>
    <property type="match status" value="1"/>
</dbReference>
<reference evidence="4" key="2">
    <citation type="submission" date="2013-12" db="EMBL/GenBank/DDBJ databases">
        <title>Evolution of pathogenesis and genome organization in the Tremellales.</title>
        <authorList>
            <person name="Cuomo C."/>
            <person name="Litvintseva A."/>
            <person name="Heitman J."/>
            <person name="Chen Y."/>
            <person name="Sun S."/>
            <person name="Springer D."/>
            <person name="Dromer F."/>
            <person name="Young S."/>
            <person name="Zeng Q."/>
            <person name="Chapman S."/>
            <person name="Gujja S."/>
            <person name="Saif S."/>
            <person name="Birren B."/>
        </authorList>
    </citation>
    <scope>NUCLEOTIDE SEQUENCE [LARGE SCALE GENOMIC DNA]</scope>
    <source>
        <strain evidence="4">CBS 10435</strain>
    </source>
</reference>
<dbReference type="InterPro" id="IPR045865">
    <property type="entry name" value="ACT-like_dom_sf"/>
</dbReference>
<evidence type="ECO:0000256" key="1">
    <source>
        <dbReference type="SAM" id="MobiDB-lite"/>
    </source>
</evidence>
<dbReference type="OrthoDB" id="58529at2759"/>
<feature type="compositionally biased region" description="Basic and acidic residues" evidence="1">
    <location>
        <begin position="335"/>
        <end position="350"/>
    </location>
</feature>
<name>A0A1B9IMW4_9TREE</name>
<organism evidence="3 4">
    <name type="scientific">Kwoniella mangroviensis CBS 10435</name>
    <dbReference type="NCBI Taxonomy" id="1331196"/>
    <lineage>
        <taxon>Eukaryota</taxon>
        <taxon>Fungi</taxon>
        <taxon>Dikarya</taxon>
        <taxon>Basidiomycota</taxon>
        <taxon>Agaricomycotina</taxon>
        <taxon>Tremellomycetes</taxon>
        <taxon>Tremellales</taxon>
        <taxon>Cryptococcaceae</taxon>
        <taxon>Kwoniella</taxon>
    </lineage>
</organism>
<dbReference type="InterPro" id="IPR051719">
    <property type="entry name" value="CASTOR_mTORC1"/>
</dbReference>
<feature type="region of interest" description="Disordered" evidence="1">
    <location>
        <begin position="149"/>
        <end position="192"/>
    </location>
</feature>
<dbReference type="Pfam" id="PF13840">
    <property type="entry name" value="ACT_7"/>
    <property type="match status" value="1"/>
</dbReference>
<evidence type="ECO:0000313" key="4">
    <source>
        <dbReference type="Proteomes" id="UP000092583"/>
    </source>
</evidence>
<feature type="domain" description="CASTOR ACT" evidence="2">
    <location>
        <begin position="108"/>
        <end position="143"/>
    </location>
</feature>